<dbReference type="RefSeq" id="WP_344060943.1">
    <property type="nucleotide sequence ID" value="NZ_BAAAPN010000003.1"/>
</dbReference>
<reference evidence="2 3" key="1">
    <citation type="journal article" date="2019" name="Int. J. Syst. Evol. Microbiol.">
        <title>The Global Catalogue of Microorganisms (GCM) 10K type strain sequencing project: providing services to taxonomists for standard genome sequencing and annotation.</title>
        <authorList>
            <consortium name="The Broad Institute Genomics Platform"/>
            <consortium name="The Broad Institute Genome Sequencing Center for Infectious Disease"/>
            <person name="Wu L."/>
            <person name="Ma J."/>
        </authorList>
    </citation>
    <scope>NUCLEOTIDE SEQUENCE [LARGE SCALE GENOMIC DNA]</scope>
    <source>
        <strain evidence="2 3">JCM 15591</strain>
    </source>
</reference>
<evidence type="ECO:0000313" key="2">
    <source>
        <dbReference type="EMBL" id="GAA1745219.1"/>
    </source>
</evidence>
<name>A0ABN2K019_9MICO</name>
<evidence type="ECO:0000259" key="1">
    <source>
        <dbReference type="Pfam" id="PF13460"/>
    </source>
</evidence>
<accession>A0ABN2K019</accession>
<evidence type="ECO:0000313" key="3">
    <source>
        <dbReference type="Proteomes" id="UP001501475"/>
    </source>
</evidence>
<keyword evidence="3" id="KW-1185">Reference proteome</keyword>
<dbReference type="SUPFAM" id="SSF51735">
    <property type="entry name" value="NAD(P)-binding Rossmann-fold domains"/>
    <property type="match status" value="1"/>
</dbReference>
<dbReference type="PANTHER" id="PTHR43355">
    <property type="entry name" value="FLAVIN REDUCTASE (NADPH)"/>
    <property type="match status" value="1"/>
</dbReference>
<dbReference type="Gene3D" id="3.40.50.720">
    <property type="entry name" value="NAD(P)-binding Rossmann-like Domain"/>
    <property type="match status" value="1"/>
</dbReference>
<dbReference type="InterPro" id="IPR051606">
    <property type="entry name" value="Polyketide_Oxido-like"/>
</dbReference>
<dbReference type="InterPro" id="IPR036291">
    <property type="entry name" value="NAD(P)-bd_dom_sf"/>
</dbReference>
<comment type="caution">
    <text evidence="2">The sequence shown here is derived from an EMBL/GenBank/DDBJ whole genome shotgun (WGS) entry which is preliminary data.</text>
</comment>
<dbReference type="PANTHER" id="PTHR43355:SF2">
    <property type="entry name" value="FLAVIN REDUCTASE (NADPH)"/>
    <property type="match status" value="1"/>
</dbReference>
<dbReference type="Proteomes" id="UP001501475">
    <property type="component" value="Unassembled WGS sequence"/>
</dbReference>
<protein>
    <submittedName>
        <fullName evidence="2">NAD(P)H-binding protein</fullName>
    </submittedName>
</protein>
<sequence>MKLTVIGATGMIGSRVVTEALTRGHEVAAGSRAGTPVEGTTPVAIDLGDTDSVVALIEGSDATVLTVPPSREGGSHQPTLEAHRALIAAGPAGRVLVVGGAGALSVGDVLLKDTPEFPAIYKPEADTFAAVLDLYRNAGPSLDWTMLAPAPVIAPGERTGSYRVGLDSPVGDFVSAEDFAAALVDELETPSHRRQRFTVAN</sequence>
<gene>
    <name evidence="2" type="ORF">GCM10009810_02420</name>
</gene>
<dbReference type="InterPro" id="IPR016040">
    <property type="entry name" value="NAD(P)-bd_dom"/>
</dbReference>
<organism evidence="2 3">
    <name type="scientific">Nostocoides vanveenii</name>
    <dbReference type="NCBI Taxonomy" id="330835"/>
    <lineage>
        <taxon>Bacteria</taxon>
        <taxon>Bacillati</taxon>
        <taxon>Actinomycetota</taxon>
        <taxon>Actinomycetes</taxon>
        <taxon>Micrococcales</taxon>
        <taxon>Intrasporangiaceae</taxon>
        <taxon>Nostocoides</taxon>
    </lineage>
</organism>
<feature type="domain" description="NAD(P)-binding" evidence="1">
    <location>
        <begin position="7"/>
        <end position="190"/>
    </location>
</feature>
<proteinExistence type="predicted"/>
<dbReference type="Pfam" id="PF13460">
    <property type="entry name" value="NAD_binding_10"/>
    <property type="match status" value="1"/>
</dbReference>
<dbReference type="EMBL" id="BAAAPN010000003">
    <property type="protein sequence ID" value="GAA1745219.1"/>
    <property type="molecule type" value="Genomic_DNA"/>
</dbReference>